<gene>
    <name evidence="2" type="ordered locus">MYSTI_03925</name>
</gene>
<evidence type="ECO:0000313" key="3">
    <source>
        <dbReference type="Proteomes" id="UP000011131"/>
    </source>
</evidence>
<protein>
    <submittedName>
        <fullName evidence="2">Uncharacterized protein</fullName>
    </submittedName>
</protein>
<dbReference type="KEGG" id="msd:MYSTI_03925"/>
<dbReference type="Proteomes" id="UP000011131">
    <property type="component" value="Chromosome"/>
</dbReference>
<sequence>MGGRIRIPEQHGRPPFDTGLFQRNHHKTLHNTYHRSAKNPAQSPMAARHTGDGNRTQTHHGLRLPGTALCMNSHQRTSSCTCHNSATQTDLASHHPRADRIHCQDSIPAKENSAKNEHSSGRVLDPHDTILRPPPKTMLHIGDPSYRRADFSSKPDSLAAEFPTPNSHHRESTDTQTTSTSETPATPQSNKPCK</sequence>
<feature type="compositionally biased region" description="Basic and acidic residues" evidence="1">
    <location>
        <begin position="1"/>
        <end position="14"/>
    </location>
</feature>
<proteinExistence type="predicted"/>
<feature type="compositionally biased region" description="Low complexity" evidence="1">
    <location>
        <begin position="174"/>
        <end position="194"/>
    </location>
</feature>
<evidence type="ECO:0000313" key="2">
    <source>
        <dbReference type="EMBL" id="AGC45231.1"/>
    </source>
</evidence>
<feature type="region of interest" description="Disordered" evidence="1">
    <location>
        <begin position="35"/>
        <end position="60"/>
    </location>
</feature>
<feature type="compositionally biased region" description="Basic and acidic residues" evidence="1">
    <location>
        <begin position="112"/>
        <end position="130"/>
    </location>
</feature>
<feature type="region of interest" description="Disordered" evidence="1">
    <location>
        <begin position="1"/>
        <end position="20"/>
    </location>
</feature>
<organism evidence="2 3">
    <name type="scientific">Myxococcus stipitatus (strain DSM 14675 / JCM 12634 / Mx s8)</name>
    <dbReference type="NCBI Taxonomy" id="1278073"/>
    <lineage>
        <taxon>Bacteria</taxon>
        <taxon>Pseudomonadati</taxon>
        <taxon>Myxococcota</taxon>
        <taxon>Myxococcia</taxon>
        <taxon>Myxococcales</taxon>
        <taxon>Cystobacterineae</taxon>
        <taxon>Myxococcaceae</taxon>
        <taxon>Myxococcus</taxon>
    </lineage>
</organism>
<keyword evidence="3" id="KW-1185">Reference proteome</keyword>
<dbReference type="AlphaFoldDB" id="L7U8H7"/>
<name>L7U8H7_MYXSD</name>
<evidence type="ECO:0000256" key="1">
    <source>
        <dbReference type="SAM" id="MobiDB-lite"/>
    </source>
</evidence>
<feature type="region of interest" description="Disordered" evidence="1">
    <location>
        <begin position="110"/>
        <end position="194"/>
    </location>
</feature>
<dbReference type="HOGENOM" id="CLU_1401172_0_0_7"/>
<dbReference type="EMBL" id="CP004025">
    <property type="protein sequence ID" value="AGC45231.1"/>
    <property type="molecule type" value="Genomic_DNA"/>
</dbReference>
<accession>L7U8H7</accession>
<reference evidence="2 3" key="1">
    <citation type="journal article" date="2013" name="Genome Announc.">
        <title>Complete genome sequence of Myxococcus stipitatus strain DSM 14675, a fruiting myxobacterium.</title>
        <authorList>
            <person name="Huntley S."/>
            <person name="Kneip S."/>
            <person name="Treuner-Lange A."/>
            <person name="Sogaard-Andersen L."/>
        </authorList>
    </citation>
    <scope>NUCLEOTIDE SEQUENCE [LARGE SCALE GENOMIC DNA]</scope>
    <source>
        <strain evidence="3">DSM 14675 / JCM 12634 / Mx s8</strain>
    </source>
</reference>